<accession>A0A0V0GW02</accession>
<sequence length="101" mass="11427">MRAEALGLLYIFARVILFESTTYPVSESGEGSVYGCTQTLTLPWEVERLFSIENIFRVLVSSVSSHLEGALFVDTSTRKKCTITENLDKSFFQSLCSWTWS</sequence>
<proteinExistence type="predicted"/>
<dbReference type="AlphaFoldDB" id="A0A0V0GW02"/>
<feature type="chain" id="PRO_5006865540" evidence="1">
    <location>
        <begin position="19"/>
        <end position="101"/>
    </location>
</feature>
<organism evidence="2">
    <name type="scientific">Solanum chacoense</name>
    <name type="common">Chaco potato</name>
    <dbReference type="NCBI Taxonomy" id="4108"/>
    <lineage>
        <taxon>Eukaryota</taxon>
        <taxon>Viridiplantae</taxon>
        <taxon>Streptophyta</taxon>
        <taxon>Embryophyta</taxon>
        <taxon>Tracheophyta</taxon>
        <taxon>Spermatophyta</taxon>
        <taxon>Magnoliopsida</taxon>
        <taxon>eudicotyledons</taxon>
        <taxon>Gunneridae</taxon>
        <taxon>Pentapetalae</taxon>
        <taxon>asterids</taxon>
        <taxon>lamiids</taxon>
        <taxon>Solanales</taxon>
        <taxon>Solanaceae</taxon>
        <taxon>Solanoideae</taxon>
        <taxon>Solaneae</taxon>
        <taxon>Solanum</taxon>
    </lineage>
</organism>
<reference evidence="2" key="1">
    <citation type="submission" date="2015-12" db="EMBL/GenBank/DDBJ databases">
        <title>Gene expression during late stages of embryo sac development: a critical building block for successful pollen-pistil interactions.</title>
        <authorList>
            <person name="Liu Y."/>
            <person name="Joly V."/>
            <person name="Sabar M."/>
            <person name="Matton D.P."/>
        </authorList>
    </citation>
    <scope>NUCLEOTIDE SEQUENCE</scope>
</reference>
<name>A0A0V0GW02_SOLCH</name>
<evidence type="ECO:0000256" key="1">
    <source>
        <dbReference type="SAM" id="SignalP"/>
    </source>
</evidence>
<keyword evidence="1" id="KW-0732">Signal</keyword>
<feature type="signal peptide" evidence="1">
    <location>
        <begin position="1"/>
        <end position="18"/>
    </location>
</feature>
<evidence type="ECO:0000313" key="2">
    <source>
        <dbReference type="EMBL" id="JAP11371.1"/>
    </source>
</evidence>
<dbReference type="EMBL" id="GEDG01031440">
    <property type="protein sequence ID" value="JAP11371.1"/>
    <property type="molecule type" value="Transcribed_RNA"/>
</dbReference>
<protein>
    <submittedName>
        <fullName evidence="2">Putative ovule protein</fullName>
    </submittedName>
</protein>